<evidence type="ECO:0000313" key="1">
    <source>
        <dbReference type="EMBL" id="PPQ97656.1"/>
    </source>
</evidence>
<dbReference type="EMBL" id="NHYE01001211">
    <property type="protein sequence ID" value="PPQ97656.1"/>
    <property type="molecule type" value="Genomic_DNA"/>
</dbReference>
<organism evidence="1 2">
    <name type="scientific">Gymnopilus dilepis</name>
    <dbReference type="NCBI Taxonomy" id="231916"/>
    <lineage>
        <taxon>Eukaryota</taxon>
        <taxon>Fungi</taxon>
        <taxon>Dikarya</taxon>
        <taxon>Basidiomycota</taxon>
        <taxon>Agaricomycotina</taxon>
        <taxon>Agaricomycetes</taxon>
        <taxon>Agaricomycetidae</taxon>
        <taxon>Agaricales</taxon>
        <taxon>Agaricineae</taxon>
        <taxon>Hymenogastraceae</taxon>
        <taxon>Gymnopilus</taxon>
    </lineage>
</organism>
<dbReference type="InParanoid" id="A0A409Y3N2"/>
<name>A0A409Y3N2_9AGAR</name>
<reference evidence="1 2" key="1">
    <citation type="journal article" date="2018" name="Evol. Lett.">
        <title>Horizontal gene cluster transfer increased hallucinogenic mushroom diversity.</title>
        <authorList>
            <person name="Reynolds H.T."/>
            <person name="Vijayakumar V."/>
            <person name="Gluck-Thaler E."/>
            <person name="Korotkin H.B."/>
            <person name="Matheny P.B."/>
            <person name="Slot J.C."/>
        </authorList>
    </citation>
    <scope>NUCLEOTIDE SEQUENCE [LARGE SCALE GENOMIC DNA]</scope>
    <source>
        <strain evidence="1 2">SRW20</strain>
    </source>
</reference>
<proteinExistence type="predicted"/>
<keyword evidence="2" id="KW-1185">Reference proteome</keyword>
<evidence type="ECO:0000313" key="2">
    <source>
        <dbReference type="Proteomes" id="UP000284706"/>
    </source>
</evidence>
<sequence length="51" mass="6297">MAIVAWLKDKYPRHQEDVDRELKAAHAAMKTLKLRLKRHYWRNRQYTLVFT</sequence>
<protein>
    <submittedName>
        <fullName evidence="1">Uncharacterized protein</fullName>
    </submittedName>
</protein>
<comment type="caution">
    <text evidence="1">The sequence shown here is derived from an EMBL/GenBank/DDBJ whole genome shotgun (WGS) entry which is preliminary data.</text>
</comment>
<accession>A0A409Y3N2</accession>
<gene>
    <name evidence="1" type="ORF">CVT26_002491</name>
</gene>
<dbReference type="Proteomes" id="UP000284706">
    <property type="component" value="Unassembled WGS sequence"/>
</dbReference>
<dbReference type="AlphaFoldDB" id="A0A409Y3N2"/>